<feature type="binding site" evidence="9">
    <location>
        <position position="122"/>
    </location>
    <ligand>
        <name>ATP</name>
        <dbReference type="ChEBI" id="CHEBI:30616"/>
    </ligand>
</feature>
<dbReference type="FunFam" id="3.40.50.620:FF:000115">
    <property type="entry name" value="tRNA-specific 2-thiouridylase MnmA"/>
    <property type="match status" value="1"/>
</dbReference>
<evidence type="ECO:0000313" key="12">
    <source>
        <dbReference type="EMBL" id="OGL88447.1"/>
    </source>
</evidence>
<feature type="region of interest" description="Interaction with tRNA" evidence="9">
    <location>
        <begin position="168"/>
        <end position="170"/>
    </location>
</feature>
<dbReference type="Proteomes" id="UP000176678">
    <property type="component" value="Unassembled WGS sequence"/>
</dbReference>
<feature type="binding site" evidence="9">
    <location>
        <begin position="6"/>
        <end position="13"/>
    </location>
    <ligand>
        <name>ATP</name>
        <dbReference type="ChEBI" id="CHEBI:30616"/>
    </ligand>
</feature>
<keyword evidence="4 9" id="KW-0547">Nucleotide-binding</keyword>
<evidence type="ECO:0000259" key="10">
    <source>
        <dbReference type="Pfam" id="PF20258"/>
    </source>
</evidence>
<feature type="domain" description="tRNA-specific 2-thiouridylase MnmA-like central" evidence="11">
    <location>
        <begin position="226"/>
        <end position="289"/>
    </location>
</feature>
<feature type="region of interest" description="Interaction with target base in tRNA" evidence="9">
    <location>
        <begin position="93"/>
        <end position="95"/>
    </location>
</feature>
<comment type="similarity">
    <text evidence="9">Belongs to the MnmA/TRMU family.</text>
</comment>
<sequence>MKIVVAMSGGVDSSVAAALLVRECHEVIGAFMKNWTDMKDVQGVCDWKNDKRDAQRVAAKLGIPLVVMDFQKEYRKGVVDYMFREYRAGRTPNPDVVCNTTVKFWPFLKAAKKLGADKIATGHYARVVCHAGAPQSGAIASRRDSIVPTLSGLQNDSYHLLRAKDENKDQTYFLHQLSQDQLAHTLFPIGNYTKPQVRALARKFGLPTAERAESMGVCFIGEINMKDFLKQKIKPKPGKIVTTRDEVVGEHEGLVYYTIGQRHGFAQRGGGEPLYVVAKDFKKNELLVGPENDPRLYTREISVGDMHWIGTKIPLLTKEGLGEVLVRFRHRQELQSCEIKNGKSKITIVCAEPQKAITPGQFAVLYRGDECFGGGVILERFAPSEER</sequence>
<dbReference type="AlphaFoldDB" id="A0A1F7VEM3"/>
<evidence type="ECO:0000256" key="9">
    <source>
        <dbReference type="HAMAP-Rule" id="MF_00144"/>
    </source>
</evidence>
<dbReference type="NCBIfam" id="TIGR00420">
    <property type="entry name" value="trmU"/>
    <property type="match status" value="1"/>
</dbReference>
<organism evidence="12 13">
    <name type="scientific">Candidatus Uhrbacteria bacterium RIFCSPLOWO2_02_FULL_51_9</name>
    <dbReference type="NCBI Taxonomy" id="1802410"/>
    <lineage>
        <taxon>Bacteria</taxon>
        <taxon>Candidatus Uhriibacteriota</taxon>
    </lineage>
</organism>
<dbReference type="PANTHER" id="PTHR11933:SF5">
    <property type="entry name" value="MITOCHONDRIAL TRNA-SPECIFIC 2-THIOURIDYLASE 1"/>
    <property type="match status" value="1"/>
</dbReference>
<comment type="function">
    <text evidence="9">Catalyzes the 2-thiolation of uridine at the wobble position (U34) of tRNA, leading to the formation of s(2)U34.</text>
</comment>
<dbReference type="CDD" id="cd01998">
    <property type="entry name" value="MnmA_TRMU-like"/>
    <property type="match status" value="1"/>
</dbReference>
<dbReference type="Pfam" id="PF03054">
    <property type="entry name" value="tRNA_Me_trans"/>
    <property type="match status" value="1"/>
</dbReference>
<dbReference type="Gene3D" id="2.30.30.280">
    <property type="entry name" value="Adenine nucleotide alpha hydrolases-like domains"/>
    <property type="match status" value="1"/>
</dbReference>
<dbReference type="InterPro" id="IPR023382">
    <property type="entry name" value="MnmA-like_central_sf"/>
</dbReference>
<keyword evidence="3 9" id="KW-0819">tRNA processing</keyword>
<accession>A0A1F7VEM3</accession>
<feature type="active site" description="Cysteine persulfide intermediate" evidence="9">
    <location>
        <position position="218"/>
    </location>
</feature>
<comment type="caution">
    <text evidence="9">Lacks conserved residue(s) required for the propagation of feature annotation.</text>
</comment>
<evidence type="ECO:0000256" key="7">
    <source>
        <dbReference type="ARBA" id="ARBA00023157"/>
    </source>
</evidence>
<name>A0A1F7VEM3_9BACT</name>
<keyword evidence="9" id="KW-0963">Cytoplasm</keyword>
<protein>
    <recommendedName>
        <fullName evidence="9">tRNA-specific 2-thiouridylase MnmA</fullName>
        <ecNumber evidence="9">2.8.1.13</ecNumber>
    </recommendedName>
</protein>
<feature type="domain" description="tRNA-specific 2-thiouridylase MnmA-like C-terminal" evidence="10">
    <location>
        <begin position="299"/>
        <end position="377"/>
    </location>
</feature>
<dbReference type="Gene3D" id="3.40.50.620">
    <property type="entry name" value="HUPs"/>
    <property type="match status" value="1"/>
</dbReference>
<gene>
    <name evidence="9" type="primary">mnmA</name>
    <name evidence="12" type="ORF">A3H75_01050</name>
</gene>
<dbReference type="Pfam" id="PF20259">
    <property type="entry name" value="tRNA_Me_trans_M"/>
    <property type="match status" value="1"/>
</dbReference>
<dbReference type="Pfam" id="PF20258">
    <property type="entry name" value="tRNA_Me_trans_C"/>
    <property type="match status" value="1"/>
</dbReference>
<feature type="site" description="Interaction with tRNA" evidence="9">
    <location>
        <position position="361"/>
    </location>
</feature>
<dbReference type="InterPro" id="IPR014729">
    <property type="entry name" value="Rossmann-like_a/b/a_fold"/>
</dbReference>
<dbReference type="EC" id="2.8.1.13" evidence="9"/>
<dbReference type="STRING" id="1802410.A3H75_01050"/>
<proteinExistence type="inferred from homology"/>
<dbReference type="InterPro" id="IPR046885">
    <property type="entry name" value="MnmA-like_C"/>
</dbReference>
<dbReference type="SUPFAM" id="SSF52402">
    <property type="entry name" value="Adenine nucleotide alpha hydrolases-like"/>
    <property type="match status" value="1"/>
</dbReference>
<keyword evidence="5 9" id="KW-0067">ATP-binding</keyword>
<dbReference type="GO" id="GO:0005524">
    <property type="term" value="F:ATP binding"/>
    <property type="evidence" value="ECO:0007669"/>
    <property type="project" value="UniProtKB-KW"/>
</dbReference>
<reference evidence="12 13" key="1">
    <citation type="journal article" date="2016" name="Nat. Commun.">
        <title>Thousands of microbial genomes shed light on interconnected biogeochemical processes in an aquifer system.</title>
        <authorList>
            <person name="Anantharaman K."/>
            <person name="Brown C.T."/>
            <person name="Hug L.A."/>
            <person name="Sharon I."/>
            <person name="Castelle C.J."/>
            <person name="Probst A.J."/>
            <person name="Thomas B.C."/>
            <person name="Singh A."/>
            <person name="Wilkins M.J."/>
            <person name="Karaoz U."/>
            <person name="Brodie E.L."/>
            <person name="Williams K.H."/>
            <person name="Hubbard S.S."/>
            <person name="Banfield J.F."/>
        </authorList>
    </citation>
    <scope>NUCLEOTIDE SEQUENCE [LARGE SCALE GENOMIC DNA]</scope>
</reference>
<keyword evidence="6 9" id="KW-0694">RNA-binding</keyword>
<evidence type="ECO:0000259" key="11">
    <source>
        <dbReference type="Pfam" id="PF20259"/>
    </source>
</evidence>
<evidence type="ECO:0000256" key="2">
    <source>
        <dbReference type="ARBA" id="ARBA00022679"/>
    </source>
</evidence>
<feature type="site" description="Interaction with tRNA" evidence="9">
    <location>
        <position position="123"/>
    </location>
</feature>
<dbReference type="GO" id="GO:0002143">
    <property type="term" value="P:tRNA wobble position uridine thiolation"/>
    <property type="evidence" value="ECO:0007669"/>
    <property type="project" value="TreeGrafter"/>
</dbReference>
<dbReference type="NCBIfam" id="NF001138">
    <property type="entry name" value="PRK00143.1"/>
    <property type="match status" value="1"/>
</dbReference>
<dbReference type="GO" id="GO:0103016">
    <property type="term" value="F:tRNA-uridine 2-sulfurtransferase activity"/>
    <property type="evidence" value="ECO:0007669"/>
    <property type="project" value="UniProtKB-EC"/>
</dbReference>
<keyword evidence="7" id="KW-1015">Disulfide bond</keyword>
<evidence type="ECO:0000256" key="6">
    <source>
        <dbReference type="ARBA" id="ARBA00022884"/>
    </source>
</evidence>
<evidence type="ECO:0000313" key="13">
    <source>
        <dbReference type="Proteomes" id="UP000176678"/>
    </source>
</evidence>
<dbReference type="Gene3D" id="2.40.30.10">
    <property type="entry name" value="Translation factors"/>
    <property type="match status" value="1"/>
</dbReference>
<dbReference type="FunFam" id="2.30.30.280:FF:000001">
    <property type="entry name" value="tRNA-specific 2-thiouridylase MnmA"/>
    <property type="match status" value="1"/>
</dbReference>
<evidence type="ECO:0000256" key="5">
    <source>
        <dbReference type="ARBA" id="ARBA00022840"/>
    </source>
</evidence>
<evidence type="ECO:0000256" key="8">
    <source>
        <dbReference type="ARBA" id="ARBA00051542"/>
    </source>
</evidence>
<evidence type="ECO:0000256" key="1">
    <source>
        <dbReference type="ARBA" id="ARBA00022555"/>
    </source>
</evidence>
<keyword evidence="1 9" id="KW-0820">tRNA-binding</keyword>
<dbReference type="InterPro" id="IPR046884">
    <property type="entry name" value="MnmA-like_central"/>
</dbReference>
<keyword evidence="2 9" id="KW-0808">Transferase</keyword>
<comment type="catalytic activity">
    <reaction evidence="8 9">
        <text>S-sulfanyl-L-cysteinyl-[protein] + uridine(34) in tRNA + AH2 + ATP = 2-thiouridine(34) in tRNA + L-cysteinyl-[protein] + A + AMP + diphosphate + H(+)</text>
        <dbReference type="Rhea" id="RHEA:47032"/>
        <dbReference type="Rhea" id="RHEA-COMP:10131"/>
        <dbReference type="Rhea" id="RHEA-COMP:11726"/>
        <dbReference type="Rhea" id="RHEA-COMP:11727"/>
        <dbReference type="Rhea" id="RHEA-COMP:11728"/>
        <dbReference type="ChEBI" id="CHEBI:13193"/>
        <dbReference type="ChEBI" id="CHEBI:15378"/>
        <dbReference type="ChEBI" id="CHEBI:17499"/>
        <dbReference type="ChEBI" id="CHEBI:29950"/>
        <dbReference type="ChEBI" id="CHEBI:30616"/>
        <dbReference type="ChEBI" id="CHEBI:33019"/>
        <dbReference type="ChEBI" id="CHEBI:61963"/>
        <dbReference type="ChEBI" id="CHEBI:65315"/>
        <dbReference type="ChEBI" id="CHEBI:87170"/>
        <dbReference type="ChEBI" id="CHEBI:456215"/>
        <dbReference type="EC" id="2.8.1.13"/>
    </reaction>
</comment>
<dbReference type="EMBL" id="MGES01000046">
    <property type="protein sequence ID" value="OGL88447.1"/>
    <property type="molecule type" value="Genomic_DNA"/>
</dbReference>
<dbReference type="PANTHER" id="PTHR11933">
    <property type="entry name" value="TRNA 5-METHYLAMINOMETHYL-2-THIOURIDYLATE -METHYLTRANSFERASE"/>
    <property type="match status" value="1"/>
</dbReference>
<evidence type="ECO:0000256" key="3">
    <source>
        <dbReference type="ARBA" id="ARBA00022694"/>
    </source>
</evidence>
<feature type="active site" description="Nucleophile" evidence="9">
    <location>
        <position position="98"/>
    </location>
</feature>
<dbReference type="GO" id="GO:0000049">
    <property type="term" value="F:tRNA binding"/>
    <property type="evidence" value="ECO:0007669"/>
    <property type="project" value="UniProtKB-KW"/>
</dbReference>
<comment type="caution">
    <text evidence="12">The sequence shown here is derived from an EMBL/GenBank/DDBJ whole genome shotgun (WGS) entry which is preliminary data.</text>
</comment>
<feature type="binding site" evidence="9">
    <location>
        <position position="32"/>
    </location>
    <ligand>
        <name>ATP</name>
        <dbReference type="ChEBI" id="CHEBI:30616"/>
    </ligand>
</feature>
<dbReference type="InterPro" id="IPR004506">
    <property type="entry name" value="MnmA-like"/>
</dbReference>
<dbReference type="HAMAP" id="MF_00144">
    <property type="entry name" value="tRNA_thiouridyl_MnmA"/>
    <property type="match status" value="1"/>
</dbReference>
<comment type="subcellular location">
    <subcellularLocation>
        <location evidence="9">Cytoplasm</location>
    </subcellularLocation>
</comment>
<dbReference type="GO" id="GO:0005737">
    <property type="term" value="C:cytoplasm"/>
    <property type="evidence" value="ECO:0007669"/>
    <property type="project" value="UniProtKB-SubCell"/>
</dbReference>
<evidence type="ECO:0000256" key="4">
    <source>
        <dbReference type="ARBA" id="ARBA00022741"/>
    </source>
</evidence>